<protein>
    <recommendedName>
        <fullName evidence="3">Prolyl 4-hydroxylase alpha subunit Fe(2+) 2OG dioxygenase domain-containing protein</fullName>
    </recommendedName>
</protein>
<dbReference type="EMBL" id="CAUYUJ010021693">
    <property type="protein sequence ID" value="CAK0906462.1"/>
    <property type="molecule type" value="Genomic_DNA"/>
</dbReference>
<dbReference type="Gene3D" id="2.60.120.620">
    <property type="entry name" value="q2cbj1_9rhob like domain"/>
    <property type="match status" value="1"/>
</dbReference>
<accession>A0ABN9Y1Y7</accession>
<proteinExistence type="predicted"/>
<organism evidence="1 2">
    <name type="scientific">Prorocentrum cordatum</name>
    <dbReference type="NCBI Taxonomy" id="2364126"/>
    <lineage>
        <taxon>Eukaryota</taxon>
        <taxon>Sar</taxon>
        <taxon>Alveolata</taxon>
        <taxon>Dinophyceae</taxon>
        <taxon>Prorocentrales</taxon>
        <taxon>Prorocentraceae</taxon>
        <taxon>Prorocentrum</taxon>
    </lineage>
</organism>
<comment type="caution">
    <text evidence="1">The sequence shown here is derived from an EMBL/GenBank/DDBJ whole genome shotgun (WGS) entry which is preliminary data.</text>
</comment>
<evidence type="ECO:0000313" key="1">
    <source>
        <dbReference type="EMBL" id="CAK0906462.1"/>
    </source>
</evidence>
<dbReference type="InterPro" id="IPR030834">
    <property type="entry name" value="PKS_assoc_dom"/>
</dbReference>
<keyword evidence="2" id="KW-1185">Reference proteome</keyword>
<reference evidence="1" key="1">
    <citation type="submission" date="2023-10" db="EMBL/GenBank/DDBJ databases">
        <authorList>
            <person name="Chen Y."/>
            <person name="Shah S."/>
            <person name="Dougan E. K."/>
            <person name="Thang M."/>
            <person name="Chan C."/>
        </authorList>
    </citation>
    <scope>NUCLEOTIDE SEQUENCE [LARGE SCALE GENOMIC DNA]</scope>
</reference>
<dbReference type="NCBIfam" id="TIGR04556">
    <property type="entry name" value="PKS_assoc"/>
    <property type="match status" value="1"/>
</dbReference>
<evidence type="ECO:0000313" key="2">
    <source>
        <dbReference type="Proteomes" id="UP001189429"/>
    </source>
</evidence>
<sequence length="276" mass="30224">MGDAEAQEVCAISVGQNLLEKGYCVIQMPLTKSDMVAAVRQAAEINRWTVPEQDFESAYLGRENCTKYSMRRGRPGPDAEQHDDVLAQCDEVINRVVVSLEPVCGSLGFNAWGRMSSMVRVHASVDEIATLRGQALGEARGPTERIGGHLNFLERRRLCMMVWMHNEGGEFVLYPKDGASGADVGIPLSDGKMVVFRHDDFSYSYQPVGESLAMQTWLLSEIPEQRALGSAVALPSSLAERERAACLSSRCSVPGGCSSYPEFWTSLAAGNDCHTR</sequence>
<name>A0ABN9Y1Y7_9DINO</name>
<feature type="non-terminal residue" evidence="1">
    <location>
        <position position="276"/>
    </location>
</feature>
<evidence type="ECO:0008006" key="3">
    <source>
        <dbReference type="Google" id="ProtNLM"/>
    </source>
</evidence>
<gene>
    <name evidence="1" type="ORF">PCOR1329_LOCUS81762</name>
</gene>
<dbReference type="Proteomes" id="UP001189429">
    <property type="component" value="Unassembled WGS sequence"/>
</dbReference>